<proteinExistence type="predicted"/>
<name>A0A482XUG5_LAOST</name>
<organism evidence="2 3">
    <name type="scientific">Laodelphax striatellus</name>
    <name type="common">Small brown planthopper</name>
    <name type="synonym">Delphax striatella</name>
    <dbReference type="NCBI Taxonomy" id="195883"/>
    <lineage>
        <taxon>Eukaryota</taxon>
        <taxon>Metazoa</taxon>
        <taxon>Ecdysozoa</taxon>
        <taxon>Arthropoda</taxon>
        <taxon>Hexapoda</taxon>
        <taxon>Insecta</taxon>
        <taxon>Pterygota</taxon>
        <taxon>Neoptera</taxon>
        <taxon>Paraneoptera</taxon>
        <taxon>Hemiptera</taxon>
        <taxon>Auchenorrhyncha</taxon>
        <taxon>Fulgoroidea</taxon>
        <taxon>Delphacidae</taxon>
        <taxon>Criomorphinae</taxon>
        <taxon>Laodelphax</taxon>
    </lineage>
</organism>
<dbReference type="Pfam" id="PF01527">
    <property type="entry name" value="HTH_Tnp_1"/>
    <property type="match status" value="1"/>
</dbReference>
<dbReference type="SUPFAM" id="SSF46689">
    <property type="entry name" value="Homeodomain-like"/>
    <property type="match status" value="1"/>
</dbReference>
<sequence>MRGGTTRGLRLRSFTASEKVSVVHMAEEVGNREAGRRFDISEACIRDWKKKLNQLMGTNADRRAFRRRSSAVKEMEDDNG</sequence>
<keyword evidence="3" id="KW-1185">Reference proteome</keyword>
<comment type="caution">
    <text evidence="2">The sequence shown here is derived from an EMBL/GenBank/DDBJ whole genome shotgun (WGS) entry which is preliminary data.</text>
</comment>
<dbReference type="InParanoid" id="A0A482XUG5"/>
<evidence type="ECO:0008006" key="4">
    <source>
        <dbReference type="Google" id="ProtNLM"/>
    </source>
</evidence>
<reference evidence="2 3" key="1">
    <citation type="journal article" date="2017" name="Gigascience">
        <title>Genome sequence of the small brown planthopper, Laodelphax striatellus.</title>
        <authorList>
            <person name="Zhu J."/>
            <person name="Jiang F."/>
            <person name="Wang X."/>
            <person name="Yang P."/>
            <person name="Bao Y."/>
            <person name="Zhao W."/>
            <person name="Wang W."/>
            <person name="Lu H."/>
            <person name="Wang Q."/>
            <person name="Cui N."/>
            <person name="Li J."/>
            <person name="Chen X."/>
            <person name="Luo L."/>
            <person name="Yu J."/>
            <person name="Kang L."/>
            <person name="Cui F."/>
        </authorList>
    </citation>
    <scope>NUCLEOTIDE SEQUENCE [LARGE SCALE GENOMIC DNA]</scope>
    <source>
        <strain evidence="2">Lst14</strain>
    </source>
</reference>
<dbReference type="EMBL" id="QKKF02002274">
    <property type="protein sequence ID" value="RZF48461.1"/>
    <property type="molecule type" value="Genomic_DNA"/>
</dbReference>
<dbReference type="OrthoDB" id="7790597at2759"/>
<gene>
    <name evidence="2" type="ORF">LSTR_LSTR009145</name>
</gene>
<evidence type="ECO:0000313" key="3">
    <source>
        <dbReference type="Proteomes" id="UP000291343"/>
    </source>
</evidence>
<dbReference type="InterPro" id="IPR002514">
    <property type="entry name" value="Transposase_8"/>
</dbReference>
<dbReference type="SMR" id="A0A482XUG5"/>
<evidence type="ECO:0000256" key="1">
    <source>
        <dbReference type="ARBA" id="ARBA00004123"/>
    </source>
</evidence>
<dbReference type="GO" id="GO:0005634">
    <property type="term" value="C:nucleus"/>
    <property type="evidence" value="ECO:0007669"/>
    <property type="project" value="UniProtKB-SubCell"/>
</dbReference>
<dbReference type="InterPro" id="IPR009057">
    <property type="entry name" value="Homeodomain-like_sf"/>
</dbReference>
<protein>
    <recommendedName>
        <fullName evidence="4">Brinker DNA-binding domain-containing protein</fullName>
    </recommendedName>
</protein>
<accession>A0A482XUG5</accession>
<dbReference type="AlphaFoldDB" id="A0A482XUG5"/>
<comment type="subcellular location">
    <subcellularLocation>
        <location evidence="1">Nucleus</location>
    </subcellularLocation>
</comment>
<evidence type="ECO:0000313" key="2">
    <source>
        <dbReference type="EMBL" id="RZF48461.1"/>
    </source>
</evidence>
<dbReference type="Proteomes" id="UP000291343">
    <property type="component" value="Unassembled WGS sequence"/>
</dbReference>
<dbReference type="STRING" id="195883.A0A482XUG5"/>
<dbReference type="GO" id="GO:0003677">
    <property type="term" value="F:DNA binding"/>
    <property type="evidence" value="ECO:0007669"/>
    <property type="project" value="InterPro"/>
</dbReference>
<dbReference type="GO" id="GO:0006313">
    <property type="term" value="P:DNA transposition"/>
    <property type="evidence" value="ECO:0007669"/>
    <property type="project" value="InterPro"/>
</dbReference>
<dbReference type="GO" id="GO:0004803">
    <property type="term" value="F:transposase activity"/>
    <property type="evidence" value="ECO:0007669"/>
    <property type="project" value="InterPro"/>
</dbReference>